<dbReference type="Proteomes" id="UP000595437">
    <property type="component" value="Chromosome 8"/>
</dbReference>
<dbReference type="GO" id="GO:0005829">
    <property type="term" value="C:cytosol"/>
    <property type="evidence" value="ECO:0007669"/>
    <property type="project" value="TreeGrafter"/>
</dbReference>
<dbReference type="EMBL" id="CP045897">
    <property type="protein sequence ID" value="QQP51560.1"/>
    <property type="molecule type" value="Genomic_DNA"/>
</dbReference>
<accession>A0A7T8HKG9</accession>
<dbReference type="GO" id="GO:0072542">
    <property type="term" value="F:protein phosphatase activator activity"/>
    <property type="evidence" value="ECO:0007669"/>
    <property type="project" value="TreeGrafter"/>
</dbReference>
<organism evidence="3 4">
    <name type="scientific">Caligus rogercresseyi</name>
    <name type="common">Sea louse</name>
    <dbReference type="NCBI Taxonomy" id="217165"/>
    <lineage>
        <taxon>Eukaryota</taxon>
        <taxon>Metazoa</taxon>
        <taxon>Ecdysozoa</taxon>
        <taxon>Arthropoda</taxon>
        <taxon>Crustacea</taxon>
        <taxon>Multicrustacea</taxon>
        <taxon>Hexanauplia</taxon>
        <taxon>Copepoda</taxon>
        <taxon>Siphonostomatoida</taxon>
        <taxon>Caligidae</taxon>
        <taxon>Caligus</taxon>
    </lineage>
</organism>
<name>A0A7T8HKG9_CALRO</name>
<reference evidence="4" key="1">
    <citation type="submission" date="2021-01" db="EMBL/GenBank/DDBJ databases">
        <title>Caligus Genome Assembly.</title>
        <authorList>
            <person name="Gallardo-Escarate C."/>
        </authorList>
    </citation>
    <scope>NUCLEOTIDE SEQUENCE [LARGE SCALE GENOMIC DNA]</scope>
</reference>
<dbReference type="GO" id="GO:0007165">
    <property type="term" value="P:signal transduction"/>
    <property type="evidence" value="ECO:0007669"/>
    <property type="project" value="InterPro"/>
</dbReference>
<dbReference type="GO" id="GO:0000159">
    <property type="term" value="C:protein phosphatase type 2A complex"/>
    <property type="evidence" value="ECO:0007669"/>
    <property type="project" value="InterPro"/>
</dbReference>
<feature type="region of interest" description="Disordered" evidence="2">
    <location>
        <begin position="117"/>
        <end position="156"/>
    </location>
</feature>
<comment type="similarity">
    <text evidence="1">Belongs to the phosphatase 2A regulatory subunit B56 family.</text>
</comment>
<dbReference type="Pfam" id="PF01603">
    <property type="entry name" value="B56"/>
    <property type="match status" value="1"/>
</dbReference>
<dbReference type="Gene3D" id="1.25.10.10">
    <property type="entry name" value="Leucine-rich Repeat Variant"/>
    <property type="match status" value="1"/>
</dbReference>
<proteinExistence type="inferred from homology"/>
<dbReference type="InterPro" id="IPR002554">
    <property type="entry name" value="PP2A_B56"/>
</dbReference>
<sequence>MFLNELEEILDVIEPFEFQKVMIPLFNQMAKCVSSLHFQVAERALYYWNNDYIMSLITENAAVIFPIMYPALYKNSKSHWNKTIHGLIYNAIKLFMEMNQKLFDECTHQYKLEQKKEKEKLRAAADRLGQARGGRQGKPRHRKDFKAHELLPTGRQ</sequence>
<dbReference type="InterPro" id="IPR016024">
    <property type="entry name" value="ARM-type_fold"/>
</dbReference>
<evidence type="ECO:0000313" key="3">
    <source>
        <dbReference type="EMBL" id="QQP51560.1"/>
    </source>
</evidence>
<keyword evidence="4" id="KW-1185">Reference proteome</keyword>
<gene>
    <name evidence="3" type="ORF">FKW44_012967</name>
</gene>
<evidence type="ECO:0000256" key="2">
    <source>
        <dbReference type="SAM" id="MobiDB-lite"/>
    </source>
</evidence>
<dbReference type="PANTHER" id="PTHR10257:SF3">
    <property type="entry name" value="SERINE_THREONINE-PROTEIN PHOSPHATASE 2A 56 KDA REGULATORY SUBUNIT GAMMA ISOFORM"/>
    <property type="match status" value="1"/>
</dbReference>
<evidence type="ECO:0000256" key="1">
    <source>
        <dbReference type="ARBA" id="ARBA00009745"/>
    </source>
</evidence>
<feature type="compositionally biased region" description="Basic residues" evidence="2">
    <location>
        <begin position="135"/>
        <end position="145"/>
    </location>
</feature>
<dbReference type="InterPro" id="IPR011989">
    <property type="entry name" value="ARM-like"/>
</dbReference>
<dbReference type="PANTHER" id="PTHR10257">
    <property type="entry name" value="SERINE/THREONINE PROTEIN PHOSPHATASE 2A PP2A REGULATORY SUBUNIT B"/>
    <property type="match status" value="1"/>
</dbReference>
<protein>
    <submittedName>
        <fullName evidence="3">Serine/threonine protein phosphatase 2A regulatory subunit</fullName>
    </submittedName>
</protein>
<evidence type="ECO:0000313" key="4">
    <source>
        <dbReference type="Proteomes" id="UP000595437"/>
    </source>
</evidence>
<dbReference type="GO" id="GO:0005634">
    <property type="term" value="C:nucleus"/>
    <property type="evidence" value="ECO:0007669"/>
    <property type="project" value="TreeGrafter"/>
</dbReference>
<dbReference type="OrthoDB" id="10264446at2759"/>
<dbReference type="SUPFAM" id="SSF48371">
    <property type="entry name" value="ARM repeat"/>
    <property type="match status" value="1"/>
</dbReference>
<dbReference type="AlphaFoldDB" id="A0A7T8HKG9"/>